<protein>
    <recommendedName>
        <fullName evidence="3">DUF3987 domain-containing protein</fullName>
    </recommendedName>
</protein>
<dbReference type="AlphaFoldDB" id="A0A1T2KZA7"/>
<reference evidence="1 2" key="1">
    <citation type="submission" date="2016-11" db="EMBL/GenBank/DDBJ databases">
        <title>Mixed transmission modes and dynamic genome evolution in an obligate animal-bacterial symbiosis.</title>
        <authorList>
            <person name="Russell S.L."/>
            <person name="Corbett-Detig R.B."/>
            <person name="Cavanaugh C.M."/>
        </authorList>
    </citation>
    <scope>NUCLEOTIDE SEQUENCE [LARGE SCALE GENOMIC DNA]</scope>
    <source>
        <strain evidence="1">Sp-SM6</strain>
    </source>
</reference>
<dbReference type="EMBL" id="MPRK01000207">
    <property type="protein sequence ID" value="OOZ38179.1"/>
    <property type="molecule type" value="Genomic_DNA"/>
</dbReference>
<dbReference type="InterPro" id="IPR025048">
    <property type="entry name" value="DUF3987"/>
</dbReference>
<comment type="caution">
    <text evidence="1">The sequence shown here is derived from an EMBL/GenBank/DDBJ whole genome shotgun (WGS) entry which is preliminary data.</text>
</comment>
<sequence length="803" mass="91029">DESCWWRVGMSSLPSESTVNPNETYLGAGIPQELFVLADEPIWGYFEIPTGQKKRPGKGRHGYTHQSCTNPDTLYSLEEVQAELDDKRVLTVSLKLASKKLGRLFSIKDLDAYKEGFDQDLLEYYLNEQTFIDISPSGQGYHVWYSYNIKPTVTPKQVGVDNVTGFITLTGNVYKDESIAEIDLDHSVLRADKEYAPVQLIKDGKQSVIAAFNATFSIDQIFSEYGYTSKGQNRWRSPDSGTGTHGVVVFPSNRGDYSVAYSHHASMGELHERVFDAYDLAAFHQYPSLSLNEAKSEYARELMHELSAIDPETGEKTDQTIAEYNRPKRREFGEFHVPESDPIDIRHFPNVLIQAAEEVADWTKTGAVYSAVLCGVQVTSALLGKNVKIHEMDDLVHPCSMGVFIGASSGGRKSEIFKKMGEPFFKFEEQLQEKWDNQQSGNQVVKTAYQNQIKALQKFKKGATPEEILKGSTEAIALQVKIDQLNSPKPFFISEDITEEKLVRVLDAQNTTQAIFSDDARNMIRNISGMRRDDGSGENIYLKGLTNGDYVYSRVGSDGGFKDIVLRRICLNIFGFVQLDLIEQLLAKEGYITSGMAARFWIYIQGFDPINMLENAENRPLNQKLMQPYYDKIRSLCVVINKPINIHLSNEAKQYWRELNNQVAQRLKTDWSGNYDSINKIVTLSAKMATVFLALRTDDFMSKAELEIPLDVYQSACEFVLFLTDQNLQAMRAIKSSAIHNKARKLSDRADNDKKIQRATYGAIRKNVAESLRDDLSEILKVLIDYGHYYRDGDEYVYVKKMR</sequence>
<dbReference type="Pfam" id="PF13148">
    <property type="entry name" value="DUF3987"/>
    <property type="match status" value="1"/>
</dbReference>
<dbReference type="Proteomes" id="UP000190198">
    <property type="component" value="Unassembled WGS sequence"/>
</dbReference>
<feature type="non-terminal residue" evidence="1">
    <location>
        <position position="1"/>
    </location>
</feature>
<organism evidence="1 2">
    <name type="scientific">Solemya elarraichensis gill symbiont</name>
    <dbReference type="NCBI Taxonomy" id="1918949"/>
    <lineage>
        <taxon>Bacteria</taxon>
        <taxon>Pseudomonadati</taxon>
        <taxon>Pseudomonadota</taxon>
        <taxon>Gammaproteobacteria</taxon>
        <taxon>sulfur-oxidizing symbionts</taxon>
    </lineage>
</organism>
<proteinExistence type="predicted"/>
<accession>A0A1T2KZA7</accession>
<evidence type="ECO:0008006" key="3">
    <source>
        <dbReference type="Google" id="ProtNLM"/>
    </source>
</evidence>
<name>A0A1T2KZA7_9GAMM</name>
<keyword evidence="2" id="KW-1185">Reference proteome</keyword>
<evidence type="ECO:0000313" key="1">
    <source>
        <dbReference type="EMBL" id="OOZ38179.1"/>
    </source>
</evidence>
<gene>
    <name evidence="1" type="ORF">BOW52_09105</name>
</gene>
<evidence type="ECO:0000313" key="2">
    <source>
        <dbReference type="Proteomes" id="UP000190198"/>
    </source>
</evidence>